<name>A0A226D066_FOLCA</name>
<organism evidence="3 4">
    <name type="scientific">Folsomia candida</name>
    <name type="common">Springtail</name>
    <dbReference type="NCBI Taxonomy" id="158441"/>
    <lineage>
        <taxon>Eukaryota</taxon>
        <taxon>Metazoa</taxon>
        <taxon>Ecdysozoa</taxon>
        <taxon>Arthropoda</taxon>
        <taxon>Hexapoda</taxon>
        <taxon>Collembola</taxon>
        <taxon>Entomobryomorpha</taxon>
        <taxon>Isotomoidea</taxon>
        <taxon>Isotomidae</taxon>
        <taxon>Proisotominae</taxon>
        <taxon>Folsomia</taxon>
    </lineage>
</organism>
<dbReference type="PROSITE" id="PS00108">
    <property type="entry name" value="PROTEIN_KINASE_ST"/>
    <property type="match status" value="1"/>
</dbReference>
<evidence type="ECO:0000259" key="2">
    <source>
        <dbReference type="PROSITE" id="PS50011"/>
    </source>
</evidence>
<dbReference type="PANTHER" id="PTHR11909">
    <property type="entry name" value="CASEIN KINASE-RELATED"/>
    <property type="match status" value="1"/>
</dbReference>
<reference evidence="3 4" key="1">
    <citation type="submission" date="2015-12" db="EMBL/GenBank/DDBJ databases">
        <title>The genome of Folsomia candida.</title>
        <authorList>
            <person name="Faddeeva A."/>
            <person name="Derks M.F."/>
            <person name="Anvar Y."/>
            <person name="Smit S."/>
            <person name="Van Straalen N."/>
            <person name="Roelofs D."/>
        </authorList>
    </citation>
    <scope>NUCLEOTIDE SEQUENCE [LARGE SCALE GENOMIC DNA]</scope>
    <source>
        <strain evidence="3 4">VU population</strain>
        <tissue evidence="3">Whole body</tissue>
    </source>
</reference>
<dbReference type="GO" id="GO:0005524">
    <property type="term" value="F:ATP binding"/>
    <property type="evidence" value="ECO:0007669"/>
    <property type="project" value="InterPro"/>
</dbReference>
<keyword evidence="4" id="KW-1185">Reference proteome</keyword>
<dbReference type="Gene3D" id="1.10.510.10">
    <property type="entry name" value="Transferase(Phosphotransferase) domain 1"/>
    <property type="match status" value="1"/>
</dbReference>
<dbReference type="InterPro" id="IPR011009">
    <property type="entry name" value="Kinase-like_dom_sf"/>
</dbReference>
<dbReference type="SUPFAM" id="SSF56112">
    <property type="entry name" value="Protein kinase-like (PK-like)"/>
    <property type="match status" value="1"/>
</dbReference>
<dbReference type="Proteomes" id="UP000198287">
    <property type="component" value="Unassembled WGS sequence"/>
</dbReference>
<protein>
    <recommendedName>
        <fullName evidence="1">non-specific serine/threonine protein kinase</fullName>
        <ecNumber evidence="1">2.7.11.1</ecNumber>
    </recommendedName>
</protein>
<evidence type="ECO:0000313" key="4">
    <source>
        <dbReference type="Proteomes" id="UP000198287"/>
    </source>
</evidence>
<dbReference type="EC" id="2.7.11.1" evidence="1"/>
<keyword evidence="3" id="KW-0418">Kinase</keyword>
<dbReference type="PROSITE" id="PS50011">
    <property type="entry name" value="PROTEIN_KINASE_DOM"/>
    <property type="match status" value="1"/>
</dbReference>
<dbReference type="InterPro" id="IPR008271">
    <property type="entry name" value="Ser/Thr_kinase_AS"/>
</dbReference>
<dbReference type="EMBL" id="LNIX01000042">
    <property type="protein sequence ID" value="OXA38975.1"/>
    <property type="molecule type" value="Genomic_DNA"/>
</dbReference>
<dbReference type="CDD" id="cd14016">
    <property type="entry name" value="STKc_CK1"/>
    <property type="match status" value="1"/>
</dbReference>
<dbReference type="SMART" id="SM00220">
    <property type="entry name" value="S_TKc"/>
    <property type="match status" value="1"/>
</dbReference>
<feature type="domain" description="Protein kinase" evidence="2">
    <location>
        <begin position="22"/>
        <end position="300"/>
    </location>
</feature>
<dbReference type="AlphaFoldDB" id="A0A226D066"/>
<gene>
    <name evidence="3" type="ORF">Fcan01_26344</name>
</gene>
<dbReference type="InterPro" id="IPR050235">
    <property type="entry name" value="CK1_Ser-Thr_kinase"/>
</dbReference>
<evidence type="ECO:0000313" key="3">
    <source>
        <dbReference type="EMBL" id="OXA38975.1"/>
    </source>
</evidence>
<comment type="caution">
    <text evidence="3">The sequence shown here is derived from an EMBL/GenBank/DDBJ whole genome shotgun (WGS) entry which is preliminary data.</text>
</comment>
<accession>A0A226D066</accession>
<dbReference type="GO" id="GO:0004674">
    <property type="term" value="F:protein serine/threonine kinase activity"/>
    <property type="evidence" value="ECO:0007669"/>
    <property type="project" value="UniProtKB-EC"/>
</dbReference>
<dbReference type="InterPro" id="IPR000719">
    <property type="entry name" value="Prot_kinase_dom"/>
</dbReference>
<keyword evidence="3" id="KW-0808">Transferase</keyword>
<evidence type="ECO:0000256" key="1">
    <source>
        <dbReference type="ARBA" id="ARBA00012513"/>
    </source>
</evidence>
<proteinExistence type="predicted"/>
<dbReference type="Pfam" id="PF00069">
    <property type="entry name" value="Pkinase"/>
    <property type="match status" value="1"/>
</dbReference>
<dbReference type="OrthoDB" id="1405469at2759"/>
<dbReference type="OMA" id="FINIYTH"/>
<dbReference type="STRING" id="158441.A0A226D066"/>
<sequence length="311" mass="35496">MFKAGSMLDGGLTFHEISVGQFHLVRRIASGGFGELYLAIDPRTLINFAAKLERTSTKHSLDHENAVYKLLEGEESIGIPKIWWFGQMGKRNALVMDLLGPSLSDLFELCEKRFCVKTVLLLADQMIAILQYIHSKGIVHRDIKPDNFLMGVGDKCDQVHLVDFGLSNRFLDSQGQHTPYTEGNPMAGTARYASINAHTGIEPSRRDDLESLGYLLVYFLKKGLPWQNMKARDRTRLYKKIYDMKSSMGPKTLCKGLPDEFEKYLDYCLGLGFDETPDYEYLAQLFRTLAQELGHEYDFFFDWNILAMMAM</sequence>